<sequence length="1133" mass="128799">MKKTKKSKRLNRKKSKSTDKGQKFRLSATSGHLIPLQTIRQRIKGIWQSLTWPICVKILKANIAVTIALALLLIDPVRNVSSTGGILASVAVEFVHPAKSYGFLAEDILLGTIMCCISGSWAILGTYLASLVRDPNDPTMAQPDVCAILSCFLVIGCFFLSMFRIKVEQANVGGMLSASIMVISLTSAVTHREFTATTTLQVLVPTIVGFMLIFTIFLVVFPENSTRVFVQDLIKVFESFDGILQRQVNSFIRVNSGPSMSIDQAESLATIHQTVDVLITNLIQKKRMVRREPSFNAIAPTDVSEMTSLIKKLRVPIQGLGLSRAMEENMRKAEKSVFQAVPLETMNISRNQERDGEQEQDPLATDDEAQQDEAHLPPPFARPRSYYGGTDDEEDESSNDDAAAATTDDDASAYSVSQTPSTANTSSTSLVSDNTTSPRRRKVRWDDHMKVMSYWRQDYDDVLNIVKPTYLELTEACSLAVQESVKRLRRLQNLDPRYQDRPFFYEWYYKWKVGEKQASEEALANEYNRMHDPSVPLFEAIARFHQHRLVGLERLYTKSGVPRRILFLLLTFQFNLHSYAEHIYTLTSLIYELDQTRTQRRFWMPHISLRKWFFQGRTVDDTLDSPNTMADTINPTSLQRNMSRRATLIAAAAAAASTSPTPVVDLEAQKVLYKLDTPHRGQVHSPSEHHERHPYDFAEKRRPSQNISPWRQNTLDPLEYHDPDVAYPTTSTQRFFYSVYLFCVKYLYTADAAFSFRAAIVVAFLSLPGFLEDSVGWYNEARGQWAVVVALIWMGPSVGSNFFGTMTRTIGTFIGAIESIIIWEISRGSVPGLIVLTFICNLPWWLIYIHGKFWKATGLFSMITISLIVGYTYSYKPNGHPVSVYVITWERTVDVLVGVFAALIISVFPFPRTGRVVLRHRISQTLSELGALYSSFLALLLKNNVEDINIVEANKKMFRSVAASIRRQIKGERVLLEQSRFEPALRGIFPEDKYLHILQILDNILSLMLEMEFAFAKIPYTWRMMIVKDTWKERKAMIASFLTTLHLGSNALTSKAPLPPYVMRPTKARRELTNKARKSLALRYQHLGDREYTYFSTYLMNSEQLAVELELLIATIRDLVGPDSVSVWLNYKH</sequence>
<dbReference type="PANTHER" id="PTHR37994:SF4">
    <property type="entry name" value="ER TRANSPORTER 6TM N-TERMINAL DOMAIN-CONTAINING PROTEIN-RELATED"/>
    <property type="match status" value="1"/>
</dbReference>
<dbReference type="Pfam" id="PF10337">
    <property type="entry name" value="ArAE_2_N"/>
    <property type="match status" value="1"/>
</dbReference>
<feature type="transmembrane region" description="Helical" evidence="6">
    <location>
        <begin position="832"/>
        <end position="849"/>
    </location>
</feature>
<dbReference type="InterPro" id="IPR018823">
    <property type="entry name" value="ArAE_2_N"/>
</dbReference>
<dbReference type="Pfam" id="PF13515">
    <property type="entry name" value="FUSC_2"/>
    <property type="match status" value="1"/>
</dbReference>
<dbReference type="OMA" id="NEQYLMF"/>
<dbReference type="STRING" id="1220926.S2K7R9"/>
<feature type="compositionally biased region" description="Polar residues" evidence="5">
    <location>
        <begin position="414"/>
        <end position="437"/>
    </location>
</feature>
<feature type="compositionally biased region" description="Acidic residues" evidence="5">
    <location>
        <begin position="390"/>
        <end position="399"/>
    </location>
</feature>
<evidence type="ECO:0000259" key="7">
    <source>
        <dbReference type="Pfam" id="PF10334"/>
    </source>
</evidence>
<comment type="subcellular location">
    <subcellularLocation>
        <location evidence="1">Membrane</location>
        <topology evidence="1">Multi-pass membrane protein</topology>
    </subcellularLocation>
</comment>
<feature type="transmembrane region" description="Helical" evidence="6">
    <location>
        <begin position="856"/>
        <end position="873"/>
    </location>
</feature>
<dbReference type="eggNOG" id="KOG4711">
    <property type="taxonomic scope" value="Eukaryota"/>
</dbReference>
<feature type="transmembrane region" description="Helical" evidence="6">
    <location>
        <begin position="893"/>
        <end position="911"/>
    </location>
</feature>
<feature type="domain" description="Integral membrane bound transporter" evidence="9">
    <location>
        <begin position="777"/>
        <end position="905"/>
    </location>
</feature>
<dbReference type="EMBL" id="KE123953">
    <property type="protein sequence ID" value="EPB88305.1"/>
    <property type="molecule type" value="Genomic_DNA"/>
</dbReference>
<evidence type="ECO:0000256" key="1">
    <source>
        <dbReference type="ARBA" id="ARBA00004141"/>
    </source>
</evidence>
<feature type="transmembrane region" description="Helical" evidence="6">
    <location>
        <begin position="754"/>
        <end position="771"/>
    </location>
</feature>
<evidence type="ECO:0000313" key="10">
    <source>
        <dbReference type="EMBL" id="EPB88305.1"/>
    </source>
</evidence>
<evidence type="ECO:0000259" key="9">
    <source>
        <dbReference type="Pfam" id="PF13515"/>
    </source>
</evidence>
<dbReference type="Pfam" id="PF10334">
    <property type="entry name" value="BRE4"/>
    <property type="match status" value="1"/>
</dbReference>
<evidence type="ECO:0000256" key="5">
    <source>
        <dbReference type="SAM" id="MobiDB-lite"/>
    </source>
</evidence>
<evidence type="ECO:0000256" key="2">
    <source>
        <dbReference type="ARBA" id="ARBA00022692"/>
    </source>
</evidence>
<evidence type="ECO:0008006" key="12">
    <source>
        <dbReference type="Google" id="ProtNLM"/>
    </source>
</evidence>
<organism evidence="10 11">
    <name type="scientific">Mucor circinelloides f. circinelloides (strain 1006PhL)</name>
    <name type="common">Mucormycosis agent</name>
    <name type="synonym">Calyptromyces circinelloides</name>
    <dbReference type="NCBI Taxonomy" id="1220926"/>
    <lineage>
        <taxon>Eukaryota</taxon>
        <taxon>Fungi</taxon>
        <taxon>Fungi incertae sedis</taxon>
        <taxon>Mucoromycota</taxon>
        <taxon>Mucoromycotina</taxon>
        <taxon>Mucoromycetes</taxon>
        <taxon>Mucorales</taxon>
        <taxon>Mucorineae</taxon>
        <taxon>Mucoraceae</taxon>
        <taxon>Mucor</taxon>
    </lineage>
</organism>
<dbReference type="PANTHER" id="PTHR37994">
    <property type="entry name" value="ARAE_2_N DOMAIN-CONTAINING PROTEIN-RELATED"/>
    <property type="match status" value="1"/>
</dbReference>
<feature type="transmembrane region" description="Helical" evidence="6">
    <location>
        <begin position="783"/>
        <end position="803"/>
    </location>
</feature>
<feature type="transmembrane region" description="Helical" evidence="6">
    <location>
        <begin position="141"/>
        <end position="160"/>
    </location>
</feature>
<feature type="domain" description="DUF2421" evidence="7">
    <location>
        <begin position="909"/>
        <end position="1121"/>
    </location>
</feature>
<feature type="domain" description="Putative ER transporter 6TM N-terminal" evidence="8">
    <location>
        <begin position="145"/>
        <end position="345"/>
    </location>
</feature>
<feature type="region of interest" description="Disordered" evidence="5">
    <location>
        <begin position="1"/>
        <end position="21"/>
    </location>
</feature>
<keyword evidence="4 6" id="KW-0472">Membrane</keyword>
<evidence type="ECO:0000256" key="6">
    <source>
        <dbReference type="SAM" id="Phobius"/>
    </source>
</evidence>
<dbReference type="InterPro" id="IPR018820">
    <property type="entry name" value="BRE4-related_DUF2421"/>
</dbReference>
<evidence type="ECO:0000256" key="3">
    <source>
        <dbReference type="ARBA" id="ARBA00022989"/>
    </source>
</evidence>
<dbReference type="OrthoDB" id="417037at2759"/>
<keyword evidence="2 6" id="KW-0812">Transmembrane</keyword>
<dbReference type="Proteomes" id="UP000014254">
    <property type="component" value="Unassembled WGS sequence"/>
</dbReference>
<evidence type="ECO:0000313" key="11">
    <source>
        <dbReference type="Proteomes" id="UP000014254"/>
    </source>
</evidence>
<proteinExistence type="predicted"/>
<feature type="region of interest" description="Disordered" evidence="5">
    <location>
        <begin position="679"/>
        <end position="709"/>
    </location>
</feature>
<gene>
    <name evidence="10" type="ORF">HMPREF1544_04889</name>
</gene>
<reference evidence="11" key="1">
    <citation type="submission" date="2013-05" db="EMBL/GenBank/DDBJ databases">
        <title>The Genome sequence of Mucor circinelloides f. circinelloides 1006PhL.</title>
        <authorList>
            <consortium name="The Broad Institute Genomics Platform"/>
            <person name="Cuomo C."/>
            <person name="Earl A."/>
            <person name="Findley K."/>
            <person name="Lee S.C."/>
            <person name="Walker B."/>
            <person name="Young S."/>
            <person name="Zeng Q."/>
            <person name="Gargeya S."/>
            <person name="Fitzgerald M."/>
            <person name="Haas B."/>
            <person name="Abouelleil A."/>
            <person name="Allen A.W."/>
            <person name="Alvarado L."/>
            <person name="Arachchi H.M."/>
            <person name="Berlin A.M."/>
            <person name="Chapman S.B."/>
            <person name="Gainer-Dewar J."/>
            <person name="Goldberg J."/>
            <person name="Griggs A."/>
            <person name="Gujja S."/>
            <person name="Hansen M."/>
            <person name="Howarth C."/>
            <person name="Imamovic A."/>
            <person name="Ireland A."/>
            <person name="Larimer J."/>
            <person name="McCowan C."/>
            <person name="Murphy C."/>
            <person name="Pearson M."/>
            <person name="Poon T.W."/>
            <person name="Priest M."/>
            <person name="Roberts A."/>
            <person name="Saif S."/>
            <person name="Shea T."/>
            <person name="Sisk P."/>
            <person name="Sykes S."/>
            <person name="Wortman J."/>
            <person name="Nusbaum C."/>
            <person name="Birren B."/>
        </authorList>
    </citation>
    <scope>NUCLEOTIDE SEQUENCE [LARGE SCALE GENOMIC DNA]</scope>
    <source>
        <strain evidence="11">1006PhL</strain>
    </source>
</reference>
<feature type="region of interest" description="Disordered" evidence="5">
    <location>
        <begin position="344"/>
        <end position="440"/>
    </location>
</feature>
<dbReference type="GO" id="GO:0016020">
    <property type="term" value="C:membrane"/>
    <property type="evidence" value="ECO:0007669"/>
    <property type="project" value="UniProtKB-SubCell"/>
</dbReference>
<feature type="compositionally biased region" description="Basic and acidic residues" evidence="5">
    <location>
        <begin position="686"/>
        <end position="702"/>
    </location>
</feature>
<feature type="compositionally biased region" description="Acidic residues" evidence="5">
    <location>
        <begin position="358"/>
        <end position="371"/>
    </location>
</feature>
<name>S2K7R9_MUCC1</name>
<feature type="transmembrane region" description="Helical" evidence="6">
    <location>
        <begin position="108"/>
        <end position="129"/>
    </location>
</feature>
<evidence type="ECO:0000259" key="8">
    <source>
        <dbReference type="Pfam" id="PF10337"/>
    </source>
</evidence>
<protein>
    <recommendedName>
        <fullName evidence="12">ER transporter 6TM N-terminal domain-containing protein</fullName>
    </recommendedName>
</protein>
<accession>S2K7R9</accession>
<feature type="transmembrane region" description="Helical" evidence="6">
    <location>
        <begin position="202"/>
        <end position="221"/>
    </location>
</feature>
<evidence type="ECO:0000256" key="4">
    <source>
        <dbReference type="ARBA" id="ARBA00023136"/>
    </source>
</evidence>
<feature type="compositionally biased region" description="Basic residues" evidence="5">
    <location>
        <begin position="1"/>
        <end position="15"/>
    </location>
</feature>
<keyword evidence="3 6" id="KW-1133">Transmembrane helix</keyword>
<dbReference type="InterPro" id="IPR049453">
    <property type="entry name" value="Memb_transporter_dom"/>
</dbReference>
<dbReference type="InParanoid" id="S2K7R9"/>
<dbReference type="AlphaFoldDB" id="S2K7R9"/>
<keyword evidence="11" id="KW-1185">Reference proteome</keyword>
<feature type="transmembrane region" description="Helical" evidence="6">
    <location>
        <begin position="172"/>
        <end position="190"/>
    </location>
</feature>
<dbReference type="VEuPathDB" id="FungiDB:HMPREF1544_04889"/>